<dbReference type="Proteomes" id="UP000183180">
    <property type="component" value="Unassembled WGS sequence"/>
</dbReference>
<accession>A0A1H2HHE3</accession>
<dbReference type="AlphaFoldDB" id="A0A1H2HHE3"/>
<evidence type="ECO:0000313" key="2">
    <source>
        <dbReference type="Proteomes" id="UP000183180"/>
    </source>
</evidence>
<gene>
    <name evidence="1" type="ORF">SAMN04488548_134463</name>
</gene>
<dbReference type="EMBL" id="FNLM01000034">
    <property type="protein sequence ID" value="SDU31149.1"/>
    <property type="molecule type" value="Genomic_DNA"/>
</dbReference>
<dbReference type="STRING" id="158898.SAMN04488548_134463"/>
<protein>
    <submittedName>
        <fullName evidence="1">Uncharacterized protein</fullName>
    </submittedName>
</protein>
<reference evidence="1 2" key="1">
    <citation type="submission" date="2016-10" db="EMBL/GenBank/DDBJ databases">
        <authorList>
            <person name="de Groot N.N."/>
        </authorList>
    </citation>
    <scope>NUCLEOTIDE SEQUENCE [LARGE SCALE GENOMIC DNA]</scope>
    <source>
        <strain evidence="1 2">DSM 44215</strain>
    </source>
</reference>
<sequence length="80" mass="8756">MFSRSTSLHFAAADTPPQLTAAVGELREVVELLDDGGDIDTLTEVVFAALHGLAPLRHGGRLRLDHDADRIRMFVRQFAA</sequence>
<name>A0A1H2HHE3_9ACTN</name>
<dbReference type="Gene3D" id="1.10.357.10">
    <property type="entry name" value="Tetracycline Repressor, domain 2"/>
    <property type="match status" value="1"/>
</dbReference>
<proteinExistence type="predicted"/>
<organism evidence="1 2">
    <name type="scientific">Gordonia westfalica</name>
    <dbReference type="NCBI Taxonomy" id="158898"/>
    <lineage>
        <taxon>Bacteria</taxon>
        <taxon>Bacillati</taxon>
        <taxon>Actinomycetota</taxon>
        <taxon>Actinomycetes</taxon>
        <taxon>Mycobacteriales</taxon>
        <taxon>Gordoniaceae</taxon>
        <taxon>Gordonia</taxon>
    </lineage>
</organism>
<evidence type="ECO:0000313" key="1">
    <source>
        <dbReference type="EMBL" id="SDU31149.1"/>
    </source>
</evidence>